<dbReference type="SMART" id="SM00382">
    <property type="entry name" value="AAA"/>
    <property type="match status" value="1"/>
</dbReference>
<reference evidence="3" key="1">
    <citation type="journal article" date="2013" name="Proc. Natl. Acad. Sci. U.S.A.">
        <title>Improving the coverage of the cyanobacterial phylum using diversity-driven genome sequencing.</title>
        <authorList>
            <person name="Shih P.M."/>
            <person name="Wu D."/>
            <person name="Latifi A."/>
            <person name="Axen S.D."/>
            <person name="Fewer D.P."/>
            <person name="Talla E."/>
            <person name="Calteau A."/>
            <person name="Cai F."/>
            <person name="Tandeau de Marsac N."/>
            <person name="Rippka R."/>
            <person name="Herdman M."/>
            <person name="Sivonen K."/>
            <person name="Coursin T."/>
            <person name="Laurent T."/>
            <person name="Goodwin L."/>
            <person name="Nolan M."/>
            <person name="Davenport K.W."/>
            <person name="Han C.S."/>
            <person name="Rubin E.M."/>
            <person name="Eisen J.A."/>
            <person name="Woyke T."/>
            <person name="Gugger M."/>
            <person name="Kerfeld C.A."/>
        </authorList>
    </citation>
    <scope>NUCLEOTIDE SEQUENCE [LARGE SCALE GENOMIC DNA]</scope>
    <source>
        <strain evidence="3">ATCC 27899 / PCC 7122</strain>
    </source>
</reference>
<dbReference type="KEGG" id="acy:Anacy_0072"/>
<proteinExistence type="predicted"/>
<dbReference type="EMBL" id="CP003659">
    <property type="protein sequence ID" value="AFZ55685.1"/>
    <property type="molecule type" value="Genomic_DNA"/>
</dbReference>
<organism evidence="2 3">
    <name type="scientific">Anabaena cylindrica (strain ATCC 27899 / PCC 7122)</name>
    <dbReference type="NCBI Taxonomy" id="272123"/>
    <lineage>
        <taxon>Bacteria</taxon>
        <taxon>Bacillati</taxon>
        <taxon>Cyanobacteriota</taxon>
        <taxon>Cyanophyceae</taxon>
        <taxon>Nostocales</taxon>
        <taxon>Nostocaceae</taxon>
        <taxon>Anabaena</taxon>
    </lineage>
</organism>
<dbReference type="InterPro" id="IPR007111">
    <property type="entry name" value="NACHT_NTPase"/>
</dbReference>
<evidence type="ECO:0000313" key="3">
    <source>
        <dbReference type="Proteomes" id="UP000010474"/>
    </source>
</evidence>
<protein>
    <submittedName>
        <fullName evidence="2">AAA ATPase</fullName>
    </submittedName>
</protein>
<gene>
    <name evidence="2" type="ordered locus">Anacy_0072</name>
</gene>
<dbReference type="PANTHER" id="PTHR46312:SF2">
    <property type="entry name" value="NUCLEOTIDE-BINDING OLIGOMERIZATION DOMAIN-CONTAINING PROTEIN 2-LIKE"/>
    <property type="match status" value="1"/>
</dbReference>
<evidence type="ECO:0000313" key="2">
    <source>
        <dbReference type="EMBL" id="AFZ55685.1"/>
    </source>
</evidence>
<dbReference type="AlphaFoldDB" id="K9ZBF2"/>
<dbReference type="eggNOG" id="COG5635">
    <property type="taxonomic scope" value="Bacteria"/>
</dbReference>
<dbReference type="STRING" id="272123.Anacy_0072"/>
<feature type="domain" description="AAA+ ATPase" evidence="1">
    <location>
        <begin position="285"/>
        <end position="432"/>
    </location>
</feature>
<sequence length="795" mass="89494">MSGSGGGGGYEYQARATAYVAAHILNQQPLSWIEHSTPDIPIAVAEETNGPGDDVNITLQDGTTVEVQAKHGLKKGQDFWDAIVKLGRGLAKNPSLYCILLTDSTASGTFKDQLRKDLKRLGQGRNDDLKEITKEVINKFAEKGIPDDPSLFRRLSITVVDLEDDAQAKSAQVMLSQVLANKNQASQAWKILGGDGLTLITNRGRRDAEGIARLLGSVSIQLSANSSNPAITAELYREWLEKTTSDFIVLGIEKKLSIETDWIPLKAKQSNGDQAIFKAELIPELYHLTVVVGDPGSGKSTLVKRLAYQLCVLDKKVLRVRLKQINNLCKQQHQRFEDAIFKAAADSSGVNEDQLKFALSCPDYLLVDGFDECDDLANMASQLTAWASGHSVTRIIMTTRPGYALEYFSDWKQIEILPLEASDIIKFAKRIFEIYSIDKENIKEQEILFENWLKNTQTASLAARNPLLLGFVVQLFPSDANSILNRANIYENIVHLLCQQDTQDRESIKIDKEDEPIAQRIIEIAGWKLMYQPEFLESEFYKILTNDLLSEFKNLTRLKVQTQVKKYISFWEQRRIFEKNKVGLNHTINFIHLTICEYAAAKYVSDLDDQKICKWLEEVRQDIKWQEVILFAAGLDKVEIIVNHLVKLDNLENTNSTDILLAAKALTEVNNAPFELRKAVFKRLQIRLESPNASIVIDAAKVLLSLIPQAPDLIGNIAQSLSYHTQSWTRLAAIRLGLECGDNYVNLNILRAVINECITKSARIYYQSKLPYIVPPSDQQKKIMANMEGGFRKKF</sequence>
<name>K9ZBF2_ANACC</name>
<dbReference type="Pfam" id="PF05729">
    <property type="entry name" value="NACHT"/>
    <property type="match status" value="1"/>
</dbReference>
<dbReference type="HOGENOM" id="CLU_353267_0_0_3"/>
<dbReference type="InterPro" id="IPR027417">
    <property type="entry name" value="P-loop_NTPase"/>
</dbReference>
<dbReference type="SUPFAM" id="SSF52540">
    <property type="entry name" value="P-loop containing nucleoside triphosphate hydrolases"/>
    <property type="match status" value="1"/>
</dbReference>
<dbReference type="PANTHER" id="PTHR46312">
    <property type="entry name" value="NACHT DOMAIN-CONTAINING PROTEIN"/>
    <property type="match status" value="1"/>
</dbReference>
<keyword evidence="3" id="KW-1185">Reference proteome</keyword>
<dbReference type="Proteomes" id="UP000010474">
    <property type="component" value="Chromosome"/>
</dbReference>
<dbReference type="InterPro" id="IPR003593">
    <property type="entry name" value="AAA+_ATPase"/>
</dbReference>
<dbReference type="PATRIC" id="fig|272123.3.peg.74"/>
<accession>K9ZBF2</accession>
<dbReference type="Gene3D" id="3.40.50.300">
    <property type="entry name" value="P-loop containing nucleotide triphosphate hydrolases"/>
    <property type="match status" value="1"/>
</dbReference>
<evidence type="ECO:0000259" key="1">
    <source>
        <dbReference type="SMART" id="SM00382"/>
    </source>
</evidence>